<dbReference type="RefSeq" id="WP_011399190.1">
    <property type="nucleotide sequence ID" value="NC_007645.1"/>
</dbReference>
<dbReference type="FunFam" id="1.10.3470.10:FF:000001">
    <property type="entry name" value="Vitamin B12 ABC transporter permease BtuC"/>
    <property type="match status" value="1"/>
</dbReference>
<feature type="transmembrane region" description="Helical" evidence="8">
    <location>
        <begin position="58"/>
        <end position="80"/>
    </location>
</feature>
<dbReference type="PANTHER" id="PTHR30472:SF25">
    <property type="entry name" value="ABC TRANSPORTER PERMEASE PROTEIN MJ0876-RELATED"/>
    <property type="match status" value="1"/>
</dbReference>
<dbReference type="Proteomes" id="UP000000238">
    <property type="component" value="Chromosome"/>
</dbReference>
<evidence type="ECO:0000256" key="4">
    <source>
        <dbReference type="ARBA" id="ARBA00022475"/>
    </source>
</evidence>
<dbReference type="AlphaFoldDB" id="Q2SB48"/>
<dbReference type="SUPFAM" id="SSF81345">
    <property type="entry name" value="ABC transporter involved in vitamin B12 uptake, BtuC"/>
    <property type="match status" value="1"/>
</dbReference>
<accession>Q2SB48</accession>
<dbReference type="HOGENOM" id="CLU_013016_0_3_6"/>
<feature type="transmembrane region" description="Helical" evidence="8">
    <location>
        <begin position="151"/>
        <end position="174"/>
    </location>
</feature>
<protein>
    <submittedName>
        <fullName evidence="9">ABC-type Fe3+-siderophore transport system, permease component</fullName>
    </submittedName>
</protein>
<feature type="transmembrane region" description="Helical" evidence="8">
    <location>
        <begin position="119"/>
        <end position="139"/>
    </location>
</feature>
<dbReference type="eggNOG" id="COG0609">
    <property type="taxonomic scope" value="Bacteria"/>
</dbReference>
<gene>
    <name evidence="9" type="ordered locus">HCH_05462</name>
</gene>
<keyword evidence="5 8" id="KW-0812">Transmembrane</keyword>
<dbReference type="PANTHER" id="PTHR30472">
    <property type="entry name" value="FERRIC ENTEROBACTIN TRANSPORT SYSTEM PERMEASE PROTEIN"/>
    <property type="match status" value="1"/>
</dbReference>
<name>Q2SB48_HAHCH</name>
<organism evidence="9 10">
    <name type="scientific">Hahella chejuensis (strain KCTC 2396)</name>
    <dbReference type="NCBI Taxonomy" id="349521"/>
    <lineage>
        <taxon>Bacteria</taxon>
        <taxon>Pseudomonadati</taxon>
        <taxon>Pseudomonadota</taxon>
        <taxon>Gammaproteobacteria</taxon>
        <taxon>Oceanospirillales</taxon>
        <taxon>Hahellaceae</taxon>
        <taxon>Hahella</taxon>
    </lineage>
</organism>
<comment type="similarity">
    <text evidence="2">Belongs to the binding-protein-dependent transport system permease family. FecCD subfamily.</text>
</comment>
<keyword evidence="3" id="KW-0813">Transport</keyword>
<dbReference type="GO" id="GO:0033214">
    <property type="term" value="P:siderophore-iron import into cell"/>
    <property type="evidence" value="ECO:0007669"/>
    <property type="project" value="TreeGrafter"/>
</dbReference>
<evidence type="ECO:0000256" key="5">
    <source>
        <dbReference type="ARBA" id="ARBA00022692"/>
    </source>
</evidence>
<evidence type="ECO:0000313" key="10">
    <source>
        <dbReference type="Proteomes" id="UP000000238"/>
    </source>
</evidence>
<dbReference type="CDD" id="cd06550">
    <property type="entry name" value="TM_ABC_iron-siderophores_like"/>
    <property type="match status" value="1"/>
</dbReference>
<comment type="subcellular location">
    <subcellularLocation>
        <location evidence="1">Cell membrane</location>
        <topology evidence="1">Multi-pass membrane protein</topology>
    </subcellularLocation>
</comment>
<sequence length="339" mass="35514">MQTLSAMQYKSTRVWLLLGASLIAAALGAIMLGAYSLTWRSVLSFDLSSQDWMILWHIRLPRVLLAGIVGAALAVSGAALQGLFRNPLADPGLIGISSGSALAAALVIVLFPFSAGWLGLYGLSVAAFLGGGATCWLIFKVGQLGAASSVAHLILAGIAVNALCGAAVGFMTYLSTYEQQRTLAFWTMGSFGGALWPAVGVSFTITLPVIAMLMRHSGDLNRLLLGEQEARYLGTDTEKLKTRVILLSAVTVGAAVAVSGIVGFVGLVAPHLVRLLWKADHRVLIPASAVLGAVLTISADTLARTLFAPAEMPVGILTSLIGGPFFLWLLLSRKSGVRQ</sequence>
<evidence type="ECO:0000256" key="1">
    <source>
        <dbReference type="ARBA" id="ARBA00004651"/>
    </source>
</evidence>
<dbReference type="KEGG" id="hch:HCH_05462"/>
<dbReference type="GO" id="GO:0005886">
    <property type="term" value="C:plasma membrane"/>
    <property type="evidence" value="ECO:0007669"/>
    <property type="project" value="UniProtKB-SubCell"/>
</dbReference>
<evidence type="ECO:0000256" key="8">
    <source>
        <dbReference type="SAM" id="Phobius"/>
    </source>
</evidence>
<dbReference type="GO" id="GO:0022857">
    <property type="term" value="F:transmembrane transporter activity"/>
    <property type="evidence" value="ECO:0007669"/>
    <property type="project" value="InterPro"/>
</dbReference>
<dbReference type="Gene3D" id="1.10.3470.10">
    <property type="entry name" value="ABC transporter involved in vitamin B12 uptake, BtuC"/>
    <property type="match status" value="1"/>
</dbReference>
<evidence type="ECO:0000256" key="2">
    <source>
        <dbReference type="ARBA" id="ARBA00007935"/>
    </source>
</evidence>
<dbReference type="InterPro" id="IPR037294">
    <property type="entry name" value="ABC_BtuC-like"/>
</dbReference>
<proteinExistence type="inferred from homology"/>
<keyword evidence="10" id="KW-1185">Reference proteome</keyword>
<evidence type="ECO:0000256" key="6">
    <source>
        <dbReference type="ARBA" id="ARBA00022989"/>
    </source>
</evidence>
<keyword evidence="6 8" id="KW-1133">Transmembrane helix</keyword>
<dbReference type="EMBL" id="CP000155">
    <property type="protein sequence ID" value="ABC32126.1"/>
    <property type="molecule type" value="Genomic_DNA"/>
</dbReference>
<feature type="transmembrane region" description="Helical" evidence="8">
    <location>
        <begin position="312"/>
        <end position="331"/>
    </location>
</feature>
<feature type="transmembrane region" description="Helical" evidence="8">
    <location>
        <begin position="194"/>
        <end position="214"/>
    </location>
</feature>
<keyword evidence="7 8" id="KW-0472">Membrane</keyword>
<keyword evidence="4" id="KW-1003">Cell membrane</keyword>
<feature type="transmembrane region" description="Helical" evidence="8">
    <location>
        <begin position="92"/>
        <end position="113"/>
    </location>
</feature>
<evidence type="ECO:0000256" key="3">
    <source>
        <dbReference type="ARBA" id="ARBA00022448"/>
    </source>
</evidence>
<dbReference type="STRING" id="349521.HCH_05462"/>
<evidence type="ECO:0000313" key="9">
    <source>
        <dbReference type="EMBL" id="ABC32126.1"/>
    </source>
</evidence>
<dbReference type="Pfam" id="PF01032">
    <property type="entry name" value="FecCD"/>
    <property type="match status" value="1"/>
</dbReference>
<dbReference type="InterPro" id="IPR000522">
    <property type="entry name" value="ABC_transptr_permease_BtuC"/>
</dbReference>
<feature type="transmembrane region" description="Helical" evidence="8">
    <location>
        <begin position="244"/>
        <end position="269"/>
    </location>
</feature>
<evidence type="ECO:0000256" key="7">
    <source>
        <dbReference type="ARBA" id="ARBA00023136"/>
    </source>
</evidence>
<reference evidence="9 10" key="1">
    <citation type="journal article" date="2005" name="Nucleic Acids Res.">
        <title>Genomic blueprint of Hahella chejuensis, a marine microbe producing an algicidal agent.</title>
        <authorList>
            <person name="Jeong H."/>
            <person name="Yim J.H."/>
            <person name="Lee C."/>
            <person name="Choi S.-H."/>
            <person name="Park Y.K."/>
            <person name="Yoon S.H."/>
            <person name="Hur C.-G."/>
            <person name="Kang H.-Y."/>
            <person name="Kim D."/>
            <person name="Lee H.H."/>
            <person name="Park K.H."/>
            <person name="Park S.-H."/>
            <person name="Park H.-S."/>
            <person name="Lee H.K."/>
            <person name="Oh T.K."/>
            <person name="Kim J.F."/>
        </authorList>
    </citation>
    <scope>NUCLEOTIDE SEQUENCE [LARGE SCALE GENOMIC DNA]</scope>
    <source>
        <strain evidence="9 10">KCTC 2396</strain>
    </source>
</reference>
<feature type="transmembrane region" description="Helical" evidence="8">
    <location>
        <begin position="14"/>
        <end position="38"/>
    </location>
</feature>